<dbReference type="RefSeq" id="WP_190562256.1">
    <property type="nucleotide sequence ID" value="NZ_JACJQU010000010.1"/>
</dbReference>
<evidence type="ECO:0000313" key="2">
    <source>
        <dbReference type="Proteomes" id="UP000662185"/>
    </source>
</evidence>
<keyword evidence="2" id="KW-1185">Reference proteome</keyword>
<reference evidence="2" key="1">
    <citation type="journal article" date="2020" name="ISME J.">
        <title>Comparative genomics reveals insights into cyanobacterial evolution and habitat adaptation.</title>
        <authorList>
            <person name="Chen M.Y."/>
            <person name="Teng W.K."/>
            <person name="Zhao L."/>
            <person name="Hu C.X."/>
            <person name="Zhou Y.K."/>
            <person name="Han B.P."/>
            <person name="Song L.R."/>
            <person name="Shu W.S."/>
        </authorList>
    </citation>
    <scope>NUCLEOTIDE SEQUENCE [LARGE SCALE GENOMIC DNA]</scope>
    <source>
        <strain evidence="2">FACHB-251</strain>
    </source>
</reference>
<proteinExistence type="predicted"/>
<name>A0A927A1X8_9NOST</name>
<organism evidence="1 2">
    <name type="scientific">Anabaena sphaerica FACHB-251</name>
    <dbReference type="NCBI Taxonomy" id="2692883"/>
    <lineage>
        <taxon>Bacteria</taxon>
        <taxon>Bacillati</taxon>
        <taxon>Cyanobacteriota</taxon>
        <taxon>Cyanophyceae</taxon>
        <taxon>Nostocales</taxon>
        <taxon>Nostocaceae</taxon>
        <taxon>Anabaena</taxon>
    </lineage>
</organism>
<sequence>MNNNTLAQLNLSALNELSDEVVANYIGGEAYESLGEPDITLYEGTNYSGRGKGFNASIGAAPYNLVSKNKYMSHHPRYCTRKLPEQSNLVSFTLEDIFSPLDGGIVTDVTITLDYINDLKPNKFKDVIAIANFTKDFLLNYPIPSGLYEVLNRDLTQQLLADPKLKLSPVLESLSINLDVSPKIIPFEFNTTNTRTPSGDINDIVSFELEDILLPVRGSSVTDVKVSFDFIDGIESSEFRDVIPIATYIENFLTNYSNPDDSFEVINSNLADALLDDYDQELSSVLDSLIVNLDVEPGTIPFEFNTITTRTSNSEAQDIVSLKLENIQLQVENSEVADVTINLDYTNGLDPALFADVIAIANNVKDYLTNYPNNPNDFLEVINRNLTEKLFSSSSLELGSLLDSLSVELDVSPKIIPFEFNSTTTRTASGQVNDIVSFQLEDILLPIDGTSITDVAVSLDYIDGINNSGFKDVTLIANKITDFLTNYSEPNSSFERVNGNLTNSLFGDCSLGLSSVLNSLTITLDVSPGTIPFPFNSTVTATPSNIIDISCQQYGIC</sequence>
<accession>A0A927A1X8</accession>
<gene>
    <name evidence="1" type="ORF">H6G06_17145</name>
</gene>
<evidence type="ECO:0000313" key="1">
    <source>
        <dbReference type="EMBL" id="MBD2295159.1"/>
    </source>
</evidence>
<comment type="caution">
    <text evidence="1">The sequence shown here is derived from an EMBL/GenBank/DDBJ whole genome shotgun (WGS) entry which is preliminary data.</text>
</comment>
<protein>
    <submittedName>
        <fullName evidence="1">Uncharacterized protein</fullName>
    </submittedName>
</protein>
<dbReference type="EMBL" id="JACJQU010000010">
    <property type="protein sequence ID" value="MBD2295159.1"/>
    <property type="molecule type" value="Genomic_DNA"/>
</dbReference>
<dbReference type="AlphaFoldDB" id="A0A927A1X8"/>
<dbReference type="Proteomes" id="UP000662185">
    <property type="component" value="Unassembled WGS sequence"/>
</dbReference>